<proteinExistence type="predicted"/>
<dbReference type="SMART" id="SM00066">
    <property type="entry name" value="GAL4"/>
    <property type="match status" value="1"/>
</dbReference>
<keyword evidence="2" id="KW-0539">Nucleus</keyword>
<sequence length="633" mass="71324">MSLRSITGCYLCKSKRKKCDETKPRCLRQLRCIRRGENCEYEYIESSGTKRRTRPAPRPASELVNKAPKDPLDLVTSPQHPNTTVGSIATEAWYQSLPGPLLESVHSVGMDWEATLYQPAATLSLSTFPFQAEAEFPCSDSEQFIAPQNLNPDQASLFNSLLSLEKANSHAEHNFTSSSAPMITHTTPDVDLGHHMSQPSWSNTYDSFSFLCGPDINYFGDDENDPEGVGEVLCQVPVRLDPIVDSNSLAFVLQSYARWMPLVVFDPLIIASATQEGIIRRFLDCPGSRSRLLLVSNVMRRLAKSWNLDEGGKMTLSSLRDQVWQNVINYRSKELPPTENERKRANAALDQLIELVVIHLYSSPLVSTIRLLQSAAAVFLSACPAPHLPNMLELLLEADMNVRLFAGVDVVISITTGRPLLCRYDVPWSLEICDRFIQKREDQGLRWLGGIPDQFILLFGFMSNIRENAIATKTEVDTTIIQQIEEDIKNAIIAPCDSRDPSLGIGRMVVQECWREVVFIFLYMAVCGLDAFDQRVERAQRRFMKLMKGIKPGRHPDAFLVIPTILVGVATTRSSHRQTITSRIFSRPEFSTPNTAVNDYLRILEDIWARTQVEGRAARWEDLREACRRVTGV</sequence>
<evidence type="ECO:0000256" key="2">
    <source>
        <dbReference type="ARBA" id="ARBA00023242"/>
    </source>
</evidence>
<feature type="region of interest" description="Disordered" evidence="3">
    <location>
        <begin position="46"/>
        <end position="79"/>
    </location>
</feature>
<comment type="subcellular location">
    <subcellularLocation>
        <location evidence="1">Nucleus</location>
    </subcellularLocation>
</comment>
<dbReference type="GO" id="GO:0008270">
    <property type="term" value="F:zinc ion binding"/>
    <property type="evidence" value="ECO:0007669"/>
    <property type="project" value="InterPro"/>
</dbReference>
<keyword evidence="6" id="KW-1185">Reference proteome</keyword>
<reference evidence="5 6" key="1">
    <citation type="submission" date="2014-11" db="EMBL/GenBank/DDBJ databases">
        <authorList>
            <person name="Wibberg Daniel"/>
        </authorList>
    </citation>
    <scope>NUCLEOTIDE SEQUENCE [LARGE SCALE GENOMIC DNA]</scope>
    <source>
        <strain evidence="5">Rhizoctonia solani AG1-IB 7/3/14</strain>
    </source>
</reference>
<organism evidence="5 6">
    <name type="scientific">Thanatephorus cucumeris (strain AG1-IB / isolate 7/3/14)</name>
    <name type="common">Lettuce bottom rot fungus</name>
    <name type="synonym">Rhizoctonia solani</name>
    <dbReference type="NCBI Taxonomy" id="1108050"/>
    <lineage>
        <taxon>Eukaryota</taxon>
        <taxon>Fungi</taxon>
        <taxon>Dikarya</taxon>
        <taxon>Basidiomycota</taxon>
        <taxon>Agaricomycotina</taxon>
        <taxon>Agaricomycetes</taxon>
        <taxon>Cantharellales</taxon>
        <taxon>Ceratobasidiaceae</taxon>
        <taxon>Rhizoctonia</taxon>
        <taxon>Rhizoctonia solani AG-1</taxon>
    </lineage>
</organism>
<dbReference type="AlphaFoldDB" id="A0A0B7F8N1"/>
<dbReference type="Pfam" id="PF11951">
    <property type="entry name" value="Fungal_trans_2"/>
    <property type="match status" value="1"/>
</dbReference>
<dbReference type="PANTHER" id="PTHR37534">
    <property type="entry name" value="TRANSCRIPTIONAL ACTIVATOR PROTEIN UGA3"/>
    <property type="match status" value="1"/>
</dbReference>
<dbReference type="OrthoDB" id="3251668at2759"/>
<evidence type="ECO:0000259" key="4">
    <source>
        <dbReference type="SMART" id="SM00066"/>
    </source>
</evidence>
<dbReference type="InterPro" id="IPR001138">
    <property type="entry name" value="Zn2Cys6_DnaBD"/>
</dbReference>
<dbReference type="CDD" id="cd00067">
    <property type="entry name" value="GAL4"/>
    <property type="match status" value="1"/>
</dbReference>
<evidence type="ECO:0000256" key="1">
    <source>
        <dbReference type="ARBA" id="ARBA00004123"/>
    </source>
</evidence>
<dbReference type="GO" id="GO:0005634">
    <property type="term" value="C:nucleus"/>
    <property type="evidence" value="ECO:0007669"/>
    <property type="project" value="UniProtKB-SubCell"/>
</dbReference>
<name>A0A0B7F8N1_THACB</name>
<dbReference type="PANTHER" id="PTHR37534:SF46">
    <property type="entry name" value="ZN(II)2CYS6 TRANSCRIPTION FACTOR (EUROFUNG)"/>
    <property type="match status" value="1"/>
</dbReference>
<evidence type="ECO:0000256" key="3">
    <source>
        <dbReference type="SAM" id="MobiDB-lite"/>
    </source>
</evidence>
<accession>A0A0B7F8N1</accession>
<gene>
    <name evidence="5" type="ORF">RSOLAG1IB_11683</name>
</gene>
<dbReference type="InterPro" id="IPR036864">
    <property type="entry name" value="Zn2-C6_fun-type_DNA-bd_sf"/>
</dbReference>
<dbReference type="EMBL" id="LN679268">
    <property type="protein sequence ID" value="CEL54436.1"/>
    <property type="molecule type" value="Genomic_DNA"/>
</dbReference>
<dbReference type="Proteomes" id="UP000059188">
    <property type="component" value="Unassembled WGS sequence"/>
</dbReference>
<feature type="domain" description="Zn(2)-C6 fungal-type" evidence="4">
    <location>
        <begin position="3"/>
        <end position="50"/>
    </location>
</feature>
<dbReference type="SUPFAM" id="SSF57701">
    <property type="entry name" value="Zn2/Cys6 DNA-binding domain"/>
    <property type="match status" value="1"/>
</dbReference>
<evidence type="ECO:0000313" key="5">
    <source>
        <dbReference type="EMBL" id="CEL54436.1"/>
    </source>
</evidence>
<protein>
    <recommendedName>
        <fullName evidence="4">Zn(2)-C6 fungal-type domain-containing protein</fullName>
    </recommendedName>
</protein>
<dbReference type="InterPro" id="IPR021858">
    <property type="entry name" value="Fun_TF"/>
</dbReference>
<evidence type="ECO:0000313" key="6">
    <source>
        <dbReference type="Proteomes" id="UP000059188"/>
    </source>
</evidence>
<dbReference type="GO" id="GO:0000981">
    <property type="term" value="F:DNA-binding transcription factor activity, RNA polymerase II-specific"/>
    <property type="evidence" value="ECO:0007669"/>
    <property type="project" value="InterPro"/>
</dbReference>